<dbReference type="SUPFAM" id="SSF52777">
    <property type="entry name" value="CoA-dependent acyltransferases"/>
    <property type="match status" value="2"/>
</dbReference>
<dbReference type="Pfam" id="PF00755">
    <property type="entry name" value="Carn_acyltransf"/>
    <property type="match status" value="1"/>
</dbReference>
<dbReference type="GO" id="GO:0019254">
    <property type="term" value="P:carnitine metabolic process, CoA-linked"/>
    <property type="evidence" value="ECO:0007669"/>
    <property type="project" value="TreeGrafter"/>
</dbReference>
<keyword evidence="8" id="KW-1185">Reference proteome</keyword>
<evidence type="ECO:0000256" key="4">
    <source>
        <dbReference type="PIRSR" id="PIRSR600542-1"/>
    </source>
</evidence>
<evidence type="ECO:0000313" key="8">
    <source>
        <dbReference type="Proteomes" id="UP000327044"/>
    </source>
</evidence>
<dbReference type="InterPro" id="IPR042231">
    <property type="entry name" value="Cho/carn_acyl_trans_2"/>
</dbReference>
<name>A0A5N4AJD1_PHOPY</name>
<evidence type="ECO:0000313" key="7">
    <source>
        <dbReference type="EMBL" id="KAB0797318.1"/>
    </source>
</evidence>
<dbReference type="EMBL" id="VVIM01000006">
    <property type="protein sequence ID" value="KAB0797318.1"/>
    <property type="molecule type" value="Genomic_DNA"/>
</dbReference>
<dbReference type="AlphaFoldDB" id="A0A5N4AJD1"/>
<dbReference type="PANTHER" id="PTHR22589:SF103">
    <property type="entry name" value="CARNITINE O-ACETYL-TRANSFERASE, ISOFORM A-RELATED"/>
    <property type="match status" value="1"/>
</dbReference>
<accession>A0A5N4AJD1</accession>
<dbReference type="PANTHER" id="PTHR22589">
    <property type="entry name" value="CARNITINE O-ACYLTRANSFERASE"/>
    <property type="match status" value="1"/>
</dbReference>
<evidence type="ECO:0000256" key="5">
    <source>
        <dbReference type="RuleBase" id="RU003801"/>
    </source>
</evidence>
<evidence type="ECO:0000256" key="1">
    <source>
        <dbReference type="ARBA" id="ARBA00005232"/>
    </source>
</evidence>
<feature type="active site" description="Proton acceptor" evidence="4">
    <location>
        <position position="304"/>
    </location>
</feature>
<dbReference type="Gene3D" id="3.30.559.70">
    <property type="entry name" value="Choline/Carnitine o-acyltransferase, domain 2"/>
    <property type="match status" value="1"/>
</dbReference>
<comment type="similarity">
    <text evidence="1 5">Belongs to the carnitine/choline acetyltransferase family.</text>
</comment>
<dbReference type="OrthoDB" id="240216at2759"/>
<evidence type="ECO:0000256" key="2">
    <source>
        <dbReference type="ARBA" id="ARBA00022679"/>
    </source>
</evidence>
<protein>
    <recommendedName>
        <fullName evidence="6">Choline/carnitine acyltransferase domain-containing protein</fullName>
    </recommendedName>
</protein>
<dbReference type="InterPro" id="IPR039551">
    <property type="entry name" value="Cho/carn_acyl_trans"/>
</dbReference>
<gene>
    <name evidence="7" type="ORF">PPYR_08312</name>
</gene>
<sequence>MASFGSNTPNFPKLPVPKLEDTLRKYLRSLKPMVDSNEWSRAIQVVRQFQESELARKLQDYVERRRQEKENWLNEWYLCMRYLDNRLPTALCSSPGQMLPLEHFENENARLSYTARLIIAATTYKMVIDRGELPDNTKRDMSQYSKMFGACRIPHPSRDKIKFHPHSEHIIIAFRNQFFKLKLFHNSQLIGERQLLKHLHSITSQPLEPGIPIGILTTEQRDKWAQTYEELTKENEKQINDIETCLFLVCLDETSDAKVNRLTKAGMHLLHGGGSKQNGSNRWYDKTLQFVIGSDGTVGLIYEHSVCDGQPIANMVEYLNHLMLDMKCNAASIFRQTQRDEACSDVSDEGPSKLIFRLTESIRSDIREAEGNFNESVNNSDIEWFKFDSFGKDFIKSVQLSPDSFVQIAIQLSFYRMHGLSSNIYEAVSTSKFAKGRVESLRSFSEEAVTFIRIALDQIKGNDEQSAALRLAVNTHKRDSLEAGEGYGTERHFMGLKAAAEELNLPVPSLHCDSTYIKSITSRVSTSQVATNCDSLTGFGTIPTDLYACCYNIRPSDINISIFSFKSNLLTTSAGMKDAIISSLCDMRDILIQCNN</sequence>
<dbReference type="Gene3D" id="3.30.559.10">
    <property type="entry name" value="Chloramphenicol acetyltransferase-like domain"/>
    <property type="match status" value="1"/>
</dbReference>
<dbReference type="Proteomes" id="UP000327044">
    <property type="component" value="Unassembled WGS sequence"/>
</dbReference>
<feature type="domain" description="Choline/carnitine acyltransferase" evidence="6">
    <location>
        <begin position="14"/>
        <end position="580"/>
    </location>
</feature>
<keyword evidence="3 5" id="KW-0012">Acyltransferase</keyword>
<dbReference type="InterPro" id="IPR023213">
    <property type="entry name" value="CAT-like_dom_sf"/>
</dbReference>
<evidence type="ECO:0000259" key="6">
    <source>
        <dbReference type="Pfam" id="PF00755"/>
    </source>
</evidence>
<dbReference type="GO" id="GO:0005777">
    <property type="term" value="C:peroxisome"/>
    <property type="evidence" value="ECO:0007669"/>
    <property type="project" value="TreeGrafter"/>
</dbReference>
<proteinExistence type="inferred from homology"/>
<dbReference type="InterPro" id="IPR000542">
    <property type="entry name" value="Carn_acyl_trans"/>
</dbReference>
<reference evidence="7 8" key="1">
    <citation type="journal article" date="2018" name="Elife">
        <title>Firefly genomes illuminate parallel origins of bioluminescence in beetles.</title>
        <authorList>
            <person name="Fallon T.R."/>
            <person name="Lower S.E."/>
            <person name="Chang C.H."/>
            <person name="Bessho-Uehara M."/>
            <person name="Martin G.J."/>
            <person name="Bewick A.J."/>
            <person name="Behringer M."/>
            <person name="Debat H.J."/>
            <person name="Wong I."/>
            <person name="Day J.C."/>
            <person name="Suvorov A."/>
            <person name="Silva C.J."/>
            <person name="Stanger-Hall K.F."/>
            <person name="Hall D.W."/>
            <person name="Schmitz R.J."/>
            <person name="Nelson D.R."/>
            <person name="Lewis S.M."/>
            <person name="Shigenobu S."/>
            <person name="Bybee S.M."/>
            <person name="Larracuente A.M."/>
            <person name="Oba Y."/>
            <person name="Weng J.K."/>
        </authorList>
    </citation>
    <scope>NUCLEOTIDE SEQUENCE [LARGE SCALE GENOMIC DNA]</scope>
    <source>
        <strain evidence="7">1611_PpyrPB1</strain>
        <tissue evidence="7">Whole body</tissue>
    </source>
</reference>
<dbReference type="InParanoid" id="A0A5N4AJD1"/>
<comment type="caution">
    <text evidence="7">The sequence shown here is derived from an EMBL/GenBank/DDBJ whole genome shotgun (WGS) entry which is preliminary data.</text>
</comment>
<organism evidence="7 8">
    <name type="scientific">Photinus pyralis</name>
    <name type="common">Common eastern firefly</name>
    <name type="synonym">Lampyris pyralis</name>
    <dbReference type="NCBI Taxonomy" id="7054"/>
    <lineage>
        <taxon>Eukaryota</taxon>
        <taxon>Metazoa</taxon>
        <taxon>Ecdysozoa</taxon>
        <taxon>Arthropoda</taxon>
        <taxon>Hexapoda</taxon>
        <taxon>Insecta</taxon>
        <taxon>Pterygota</taxon>
        <taxon>Neoptera</taxon>
        <taxon>Endopterygota</taxon>
        <taxon>Coleoptera</taxon>
        <taxon>Polyphaga</taxon>
        <taxon>Elateriformia</taxon>
        <taxon>Elateroidea</taxon>
        <taxon>Lampyridae</taxon>
        <taxon>Lampyrinae</taxon>
        <taxon>Photinus</taxon>
    </lineage>
</organism>
<keyword evidence="2 5" id="KW-0808">Transferase</keyword>
<dbReference type="GO" id="GO:0004092">
    <property type="term" value="F:carnitine O-acetyltransferase activity"/>
    <property type="evidence" value="ECO:0007669"/>
    <property type="project" value="TreeGrafter"/>
</dbReference>
<dbReference type="PROSITE" id="PS00440">
    <property type="entry name" value="ACYLTRANSF_C_2"/>
    <property type="match status" value="1"/>
</dbReference>
<evidence type="ECO:0000256" key="3">
    <source>
        <dbReference type="ARBA" id="ARBA00023315"/>
    </source>
</evidence>